<evidence type="ECO:0000313" key="2">
    <source>
        <dbReference type="Proteomes" id="UP000199032"/>
    </source>
</evidence>
<keyword evidence="2" id="KW-1185">Reference proteome</keyword>
<reference evidence="1 2" key="1">
    <citation type="submission" date="2015-10" db="EMBL/GenBank/DDBJ databases">
        <authorList>
            <person name="Gilbert D.G."/>
        </authorList>
    </citation>
    <scope>NUCLEOTIDE SEQUENCE [LARGE SCALE GENOMIC DNA]</scope>
    <source>
        <strain evidence="1">COMA1</strain>
    </source>
</reference>
<gene>
    <name evidence="1" type="ORF">COMA1_11723</name>
</gene>
<protein>
    <submittedName>
        <fullName evidence="1">Uncharacterized protein</fullName>
    </submittedName>
</protein>
<dbReference type="Proteomes" id="UP000199032">
    <property type="component" value="Unassembled WGS sequence"/>
</dbReference>
<sequence>MFLVDRPHQHAEQSLPRRPILPAALLDGPFDCSEAIADLFDGTSVHLPGVRCRSRWLRSE</sequence>
<evidence type="ECO:0000313" key="1">
    <source>
        <dbReference type="EMBL" id="CUS34468.1"/>
    </source>
</evidence>
<organism evidence="1 2">
    <name type="scientific">Candidatus Nitrospira nitrosa</name>
    <dbReference type="NCBI Taxonomy" id="1742972"/>
    <lineage>
        <taxon>Bacteria</taxon>
        <taxon>Pseudomonadati</taxon>
        <taxon>Nitrospirota</taxon>
        <taxon>Nitrospiria</taxon>
        <taxon>Nitrospirales</taxon>
        <taxon>Nitrospiraceae</taxon>
        <taxon>Nitrospira</taxon>
    </lineage>
</organism>
<proteinExistence type="predicted"/>
<dbReference type="AlphaFoldDB" id="A0A0S4LEW0"/>
<dbReference type="EMBL" id="CZQA01000001">
    <property type="protein sequence ID" value="CUS34468.1"/>
    <property type="molecule type" value="Genomic_DNA"/>
</dbReference>
<name>A0A0S4LEW0_9BACT</name>
<accession>A0A0S4LEW0</accession>